<dbReference type="PANTHER" id="PTHR12138:SF75">
    <property type="entry name" value="SECRETED PROTEIN"/>
    <property type="match status" value="1"/>
</dbReference>
<name>A0A5F7ZFK6_MACMU</name>
<protein>
    <submittedName>
        <fullName evidence="1">Uncharacterized protein</fullName>
    </submittedName>
</protein>
<keyword evidence="2" id="KW-1185">Reference proteome</keyword>
<dbReference type="Ensembl" id="ENSMMUT00000100380.1">
    <property type="protein sequence ID" value="ENSMMUP00000063409.1"/>
    <property type="gene ID" value="ENSMMUG00000049863.1"/>
</dbReference>
<reference evidence="1" key="4">
    <citation type="submission" date="2025-09" db="UniProtKB">
        <authorList>
            <consortium name="Ensembl"/>
        </authorList>
    </citation>
    <scope>IDENTIFICATION</scope>
    <source>
        <strain evidence="1">17573</strain>
    </source>
</reference>
<dbReference type="Proteomes" id="UP000006718">
    <property type="component" value="Chromosome 15"/>
</dbReference>
<accession>A0A5F7ZFK6</accession>
<reference evidence="1" key="3">
    <citation type="submission" date="2025-08" db="UniProtKB">
        <authorList>
            <consortium name="Ensembl"/>
        </authorList>
    </citation>
    <scope>IDENTIFICATION</scope>
    <source>
        <strain evidence="1">17573</strain>
    </source>
</reference>
<dbReference type="InParanoid" id="A0A5F7ZFK6"/>
<dbReference type="AlphaFoldDB" id="A0A5F7ZFK6"/>
<dbReference type="GeneTree" id="ENSGT01150000286943"/>
<dbReference type="Bgee" id="ENSMMUG00000049863">
    <property type="expression patterns" value="Expressed in cerebellar cortex and 13 other cell types or tissues"/>
</dbReference>
<proteinExistence type="predicted"/>
<organism evidence="1 2">
    <name type="scientific">Macaca mulatta</name>
    <name type="common">Rhesus macaque</name>
    <dbReference type="NCBI Taxonomy" id="9544"/>
    <lineage>
        <taxon>Eukaryota</taxon>
        <taxon>Metazoa</taxon>
        <taxon>Chordata</taxon>
        <taxon>Craniata</taxon>
        <taxon>Vertebrata</taxon>
        <taxon>Euteleostomi</taxon>
        <taxon>Mammalia</taxon>
        <taxon>Eutheria</taxon>
        <taxon>Euarchontoglires</taxon>
        <taxon>Primates</taxon>
        <taxon>Haplorrhini</taxon>
        <taxon>Catarrhini</taxon>
        <taxon>Cercopithecidae</taxon>
        <taxon>Cercopithecinae</taxon>
        <taxon>Macaca</taxon>
    </lineage>
</organism>
<sequence length="167" mass="19508">MTRFDHWNGGRHDVTQKHEKQLHNCAYFLPLLLSPEDHSQLSYWFQEEDDRQVEQSKTSLANSHLEWELQSIHRFIRIDDCCFMLLSLFCFVLFLKQSLTLLPRLECSGMISAHCNLYLPGSGDSPEHSTSQAAGITGMHHHAQLIFTFFFFFCIRDRVSPCWPGWS</sequence>
<reference evidence="1" key="2">
    <citation type="submission" date="2019-01" db="EMBL/GenBank/DDBJ databases">
        <authorList>
            <person name="Graves T."/>
            <person name="Eichler E.E."/>
            <person name="Wilson R.K."/>
        </authorList>
    </citation>
    <scope>NUCLEOTIDE SEQUENCE [LARGE SCALE GENOMIC DNA]</scope>
    <source>
        <strain evidence="1">17573</strain>
    </source>
</reference>
<dbReference type="STRING" id="9544.ENSMMUP00000063409"/>
<dbReference type="PANTHER" id="PTHR12138">
    <property type="entry name" value="PRIMATE-EXPANDED PROTEIN FAMILY"/>
    <property type="match status" value="1"/>
</dbReference>
<dbReference type="VEuPathDB" id="HostDB:ENSMMUG00000049863"/>
<evidence type="ECO:0000313" key="2">
    <source>
        <dbReference type="Proteomes" id="UP000006718"/>
    </source>
</evidence>
<evidence type="ECO:0000313" key="1">
    <source>
        <dbReference type="Ensembl" id="ENSMMUP00000063409.1"/>
    </source>
</evidence>
<reference evidence="2" key="1">
    <citation type="journal article" date="2007" name="Science">
        <title>Evolutionary and biomedical insights from the rhesus macaque genome.</title>
        <authorList>
            <person name="Gibbs R.A."/>
            <person name="Rogers J."/>
            <person name="Katze M.G."/>
            <person name="Bumgarner R."/>
            <person name="Weinstock G.M."/>
            <person name="Mardis E.R."/>
            <person name="Remington K.A."/>
            <person name="Strausberg R.L."/>
            <person name="Venter J.C."/>
            <person name="Wilson R.K."/>
            <person name="Batzer M.A."/>
            <person name="Bustamante C.D."/>
            <person name="Eichler E.E."/>
            <person name="Hahn M.W."/>
            <person name="Hardison R.C."/>
            <person name="Makova K.D."/>
            <person name="Miller W."/>
            <person name="Milosavljevic A."/>
            <person name="Palermo R.E."/>
            <person name="Siepel A."/>
            <person name="Sikela J.M."/>
            <person name="Attaway T."/>
            <person name="Bell S."/>
            <person name="Bernard K.E."/>
            <person name="Buhay C.J."/>
            <person name="Chandrabose M.N."/>
            <person name="Dao M."/>
            <person name="Davis C."/>
            <person name="Delehaunty K.D."/>
            <person name="Ding Y."/>
            <person name="Dinh H.H."/>
            <person name="Dugan-Rocha S."/>
            <person name="Fulton L.A."/>
            <person name="Gabisi R.A."/>
            <person name="Garner T.T."/>
            <person name="Godfrey J."/>
            <person name="Hawes A.C."/>
            <person name="Hernandez J."/>
            <person name="Hines S."/>
            <person name="Holder M."/>
            <person name="Hume J."/>
            <person name="Jhangiani S.N."/>
            <person name="Joshi V."/>
            <person name="Khan Z.M."/>
            <person name="Kirkness E.F."/>
            <person name="Cree A."/>
            <person name="Fowler R.G."/>
            <person name="Lee S."/>
            <person name="Lewis L.R."/>
            <person name="Li Z."/>
            <person name="Liu Y.-S."/>
            <person name="Moore S.M."/>
            <person name="Muzny D."/>
            <person name="Nazareth L.V."/>
            <person name="Ngo D.N."/>
            <person name="Okwuonu G.O."/>
            <person name="Pai G."/>
            <person name="Parker D."/>
            <person name="Paul H.A."/>
            <person name="Pfannkoch C."/>
            <person name="Pohl C.S."/>
            <person name="Rogers Y.-H.C."/>
            <person name="Ruiz S.J."/>
            <person name="Sabo A."/>
            <person name="Santibanez J."/>
            <person name="Schneider B.W."/>
            <person name="Smith S.M."/>
            <person name="Sodergren E."/>
            <person name="Svatek A.F."/>
            <person name="Utterback T.R."/>
            <person name="Vattathil S."/>
            <person name="Warren W."/>
            <person name="White C.S."/>
            <person name="Chinwalla A.T."/>
            <person name="Feng Y."/>
            <person name="Halpern A.L."/>
            <person name="Hillier L.W."/>
            <person name="Huang X."/>
            <person name="Minx P."/>
            <person name="Nelson J.O."/>
            <person name="Pepin K.H."/>
            <person name="Qin X."/>
            <person name="Sutton G.G."/>
            <person name="Venter E."/>
            <person name="Walenz B.P."/>
            <person name="Wallis J.W."/>
            <person name="Worley K.C."/>
            <person name="Yang S.-P."/>
            <person name="Jones S.M."/>
            <person name="Marra M.A."/>
            <person name="Rocchi M."/>
            <person name="Schein J.E."/>
            <person name="Baertsch R."/>
            <person name="Clarke L."/>
            <person name="Csuros M."/>
            <person name="Glasscock J."/>
            <person name="Harris R.A."/>
            <person name="Havlak P."/>
            <person name="Jackson A.R."/>
            <person name="Jiang H."/>
            <person name="Liu Y."/>
            <person name="Messina D.N."/>
            <person name="Shen Y."/>
            <person name="Song H.X.-Z."/>
            <person name="Wylie T."/>
            <person name="Zhang L."/>
            <person name="Birney E."/>
            <person name="Han K."/>
            <person name="Konkel M.K."/>
            <person name="Lee J."/>
            <person name="Smit A.F.A."/>
            <person name="Ullmer B."/>
            <person name="Wang H."/>
            <person name="Xing J."/>
            <person name="Burhans R."/>
            <person name="Cheng Z."/>
            <person name="Karro J.E."/>
            <person name="Ma J."/>
            <person name="Raney B."/>
            <person name="She X."/>
            <person name="Cox M.J."/>
            <person name="Demuth J.P."/>
            <person name="Dumas L.J."/>
            <person name="Han S.-G."/>
            <person name="Hopkins J."/>
            <person name="Karimpour-Fard A."/>
            <person name="Kim Y.H."/>
            <person name="Pollack J.R."/>
            <person name="Vinar T."/>
            <person name="Addo-Quaye C."/>
            <person name="Degenhardt J."/>
            <person name="Denby A."/>
            <person name="Hubisz M.J."/>
            <person name="Indap A."/>
            <person name="Kosiol C."/>
            <person name="Lahn B.T."/>
            <person name="Lawson H.A."/>
            <person name="Marklein A."/>
            <person name="Nielsen R."/>
            <person name="Vallender E.J."/>
            <person name="Clark A.G."/>
            <person name="Ferguson B."/>
            <person name="Hernandez R.D."/>
            <person name="Hirani K."/>
            <person name="Kehrer-Sawatzki H."/>
            <person name="Kolb J."/>
            <person name="Patil S."/>
            <person name="Pu L.-L."/>
            <person name="Ren Y."/>
            <person name="Smith D.G."/>
            <person name="Wheeler D.A."/>
            <person name="Schenck I."/>
            <person name="Ball E.V."/>
            <person name="Chen R."/>
            <person name="Cooper D.N."/>
            <person name="Giardine B."/>
            <person name="Hsu F."/>
            <person name="Kent W.J."/>
            <person name="Lesk A."/>
            <person name="Nelson D.L."/>
            <person name="O'brien W.E."/>
            <person name="Pruefer K."/>
            <person name="Stenson P.D."/>
            <person name="Wallace J.C."/>
            <person name="Ke H."/>
            <person name="Liu X.-M."/>
            <person name="Wang P."/>
            <person name="Xiang A.P."/>
            <person name="Yang F."/>
            <person name="Barber G.P."/>
            <person name="Haussler D."/>
            <person name="Karolchik D."/>
            <person name="Kern A.D."/>
            <person name="Kuhn R.M."/>
            <person name="Smith K.E."/>
            <person name="Zwieg A.S."/>
        </authorList>
    </citation>
    <scope>NUCLEOTIDE SEQUENCE [LARGE SCALE GENOMIC DNA]</scope>
    <source>
        <strain evidence="2">17573</strain>
    </source>
</reference>